<accession>A0A1N7KC60</accession>
<evidence type="ECO:0000313" key="2">
    <source>
        <dbReference type="Proteomes" id="UP000185999"/>
    </source>
</evidence>
<reference evidence="2" key="1">
    <citation type="submission" date="2017-01" db="EMBL/GenBank/DDBJ databases">
        <authorList>
            <person name="Varghese N."/>
            <person name="Submissions S."/>
        </authorList>
    </citation>
    <scope>NUCLEOTIDE SEQUENCE [LARGE SCALE GENOMIC DNA]</scope>
    <source>
        <strain evidence="2">DSM 22306</strain>
    </source>
</reference>
<proteinExistence type="predicted"/>
<gene>
    <name evidence="1" type="ORF">SAMN05421760_102324</name>
</gene>
<sequence>MLMLIQGVGLFLMLGLRVMRILKPGTGFKLLL</sequence>
<name>A0A1N7KC60_9GAMM</name>
<evidence type="ECO:0000313" key="1">
    <source>
        <dbReference type="EMBL" id="SIS59129.1"/>
    </source>
</evidence>
<dbReference type="EMBL" id="FTOE01000002">
    <property type="protein sequence ID" value="SIS59129.1"/>
    <property type="molecule type" value="Genomic_DNA"/>
</dbReference>
<dbReference type="AlphaFoldDB" id="A0A1N7KC60"/>
<keyword evidence="2" id="KW-1185">Reference proteome</keyword>
<dbReference type="STRING" id="619304.SAMN05421760_102324"/>
<organism evidence="1 2">
    <name type="scientific">Neptunomonas antarctica</name>
    <dbReference type="NCBI Taxonomy" id="619304"/>
    <lineage>
        <taxon>Bacteria</taxon>
        <taxon>Pseudomonadati</taxon>
        <taxon>Pseudomonadota</taxon>
        <taxon>Gammaproteobacteria</taxon>
        <taxon>Oceanospirillales</taxon>
        <taxon>Oceanospirillaceae</taxon>
        <taxon>Neptunomonas</taxon>
    </lineage>
</organism>
<protein>
    <submittedName>
        <fullName evidence="1">Uncharacterized protein</fullName>
    </submittedName>
</protein>
<dbReference type="Proteomes" id="UP000185999">
    <property type="component" value="Unassembled WGS sequence"/>
</dbReference>